<dbReference type="EMBL" id="LCLA01000034">
    <property type="protein sequence ID" value="KKU09658.1"/>
    <property type="molecule type" value="Genomic_DNA"/>
</dbReference>
<evidence type="ECO:0000259" key="3">
    <source>
        <dbReference type="Pfam" id="PF01464"/>
    </source>
</evidence>
<dbReference type="Proteomes" id="UP000034329">
    <property type="component" value="Unassembled WGS sequence"/>
</dbReference>
<dbReference type="SUPFAM" id="SSF53955">
    <property type="entry name" value="Lysozyme-like"/>
    <property type="match status" value="1"/>
</dbReference>
<organism evidence="4 5">
    <name type="scientific">Candidatus Woesebacteria bacterium GW2011_GWB1_45_5</name>
    <dbReference type="NCBI Taxonomy" id="1618581"/>
    <lineage>
        <taxon>Bacteria</taxon>
        <taxon>Candidatus Woeseibacteriota</taxon>
    </lineage>
</organism>
<feature type="region of interest" description="Disordered" evidence="1">
    <location>
        <begin position="42"/>
        <end position="73"/>
    </location>
</feature>
<evidence type="ECO:0000256" key="1">
    <source>
        <dbReference type="SAM" id="MobiDB-lite"/>
    </source>
</evidence>
<accession>A0A0G1PW44</accession>
<gene>
    <name evidence="4" type="ORF">UX13_C0034G0005</name>
</gene>
<feature type="domain" description="Transglycosylase SLT" evidence="3">
    <location>
        <begin position="87"/>
        <end position="161"/>
    </location>
</feature>
<sequence length="172" mass="18741">MGKDIKYLLIGSVLFLGLETVYFHLIRPKTLVLGEKETVTVTPSPFPTESPSPTLTETPTPVPTQTPKPIPTPTPIPPAEINALIDRFSGQYAVDPNVMRHIAICESGFNPNAVNGPYVGLFQFGPITWKNIREEIGEDTSINLRYSAEESAQTAAYALSKGKRGIFPNCAP</sequence>
<comment type="caution">
    <text evidence="4">The sequence shown here is derived from an EMBL/GenBank/DDBJ whole genome shotgun (WGS) entry which is preliminary data.</text>
</comment>
<feature type="compositionally biased region" description="Pro residues" evidence="1">
    <location>
        <begin position="60"/>
        <end position="73"/>
    </location>
</feature>
<evidence type="ECO:0000256" key="2">
    <source>
        <dbReference type="SAM" id="Phobius"/>
    </source>
</evidence>
<dbReference type="InterPro" id="IPR023346">
    <property type="entry name" value="Lysozyme-like_dom_sf"/>
</dbReference>
<dbReference type="Pfam" id="PF01464">
    <property type="entry name" value="SLT"/>
    <property type="match status" value="1"/>
</dbReference>
<evidence type="ECO:0000313" key="5">
    <source>
        <dbReference type="Proteomes" id="UP000034329"/>
    </source>
</evidence>
<dbReference type="InterPro" id="IPR008258">
    <property type="entry name" value="Transglycosylase_SLT_dom_1"/>
</dbReference>
<feature type="transmembrane region" description="Helical" evidence="2">
    <location>
        <begin position="7"/>
        <end position="26"/>
    </location>
</feature>
<proteinExistence type="predicted"/>
<dbReference type="Gene3D" id="1.10.530.10">
    <property type="match status" value="1"/>
</dbReference>
<evidence type="ECO:0000313" key="4">
    <source>
        <dbReference type="EMBL" id="KKU09658.1"/>
    </source>
</evidence>
<name>A0A0G1PW44_9BACT</name>
<reference evidence="4 5" key="1">
    <citation type="journal article" date="2015" name="Nature">
        <title>rRNA introns, odd ribosomes, and small enigmatic genomes across a large radiation of phyla.</title>
        <authorList>
            <person name="Brown C.T."/>
            <person name="Hug L.A."/>
            <person name="Thomas B.C."/>
            <person name="Sharon I."/>
            <person name="Castelle C.J."/>
            <person name="Singh A."/>
            <person name="Wilkins M.J."/>
            <person name="Williams K.H."/>
            <person name="Banfield J.F."/>
        </authorList>
    </citation>
    <scope>NUCLEOTIDE SEQUENCE [LARGE SCALE GENOMIC DNA]</scope>
</reference>
<dbReference type="AlphaFoldDB" id="A0A0G1PW44"/>
<keyword evidence="2" id="KW-0812">Transmembrane</keyword>
<keyword evidence="2" id="KW-1133">Transmembrane helix</keyword>
<protein>
    <recommendedName>
        <fullName evidence="3">Transglycosylase SLT domain-containing protein</fullName>
    </recommendedName>
</protein>
<keyword evidence="2" id="KW-0472">Membrane</keyword>